<organism evidence="3 4">
    <name type="scientific">Kordiimonas lacus</name>
    <dbReference type="NCBI Taxonomy" id="637679"/>
    <lineage>
        <taxon>Bacteria</taxon>
        <taxon>Pseudomonadati</taxon>
        <taxon>Pseudomonadota</taxon>
        <taxon>Alphaproteobacteria</taxon>
        <taxon>Kordiimonadales</taxon>
        <taxon>Kordiimonadaceae</taxon>
        <taxon>Kordiimonas</taxon>
    </lineage>
</organism>
<feature type="transmembrane region" description="Helical" evidence="1">
    <location>
        <begin position="131"/>
        <end position="150"/>
    </location>
</feature>
<dbReference type="EMBL" id="FNAK01000004">
    <property type="protein sequence ID" value="SDE10202.1"/>
    <property type="molecule type" value="Genomic_DNA"/>
</dbReference>
<keyword evidence="4" id="KW-1185">Reference proteome</keyword>
<dbReference type="PANTHER" id="PTHR33741:SF5">
    <property type="entry name" value="TRANSMEMBRANE PROTEIN DDB_G0269096-RELATED"/>
    <property type="match status" value="1"/>
</dbReference>
<proteinExistence type="predicted"/>
<dbReference type="OrthoDB" id="9811720at2"/>
<evidence type="ECO:0000259" key="2">
    <source>
        <dbReference type="Pfam" id="PF04982"/>
    </source>
</evidence>
<dbReference type="STRING" id="637679.GCA_001550055_01754"/>
<dbReference type="AlphaFoldDB" id="A0A1G7A5X1"/>
<protein>
    <submittedName>
        <fullName evidence="3">HPP family protein</fullName>
    </submittedName>
</protein>
<gene>
    <name evidence="3" type="ORF">SAMN04488071_2103</name>
</gene>
<feature type="transmembrane region" description="Helical" evidence="1">
    <location>
        <begin position="41"/>
        <end position="58"/>
    </location>
</feature>
<keyword evidence="1" id="KW-1133">Transmembrane helix</keyword>
<dbReference type="RefSeq" id="WP_068303950.1">
    <property type="nucleotide sequence ID" value="NZ_FNAK01000004.1"/>
</dbReference>
<accession>A0A1G7A5X1</accession>
<dbReference type="Pfam" id="PF04982">
    <property type="entry name" value="TM_HPP"/>
    <property type="match status" value="1"/>
</dbReference>
<feature type="domain" description="HPP transmembrane region" evidence="2">
    <location>
        <begin position="10"/>
        <end position="160"/>
    </location>
</feature>
<name>A0A1G7A5X1_9PROT</name>
<reference evidence="3 4" key="1">
    <citation type="submission" date="2016-10" db="EMBL/GenBank/DDBJ databases">
        <authorList>
            <person name="de Groot N.N."/>
        </authorList>
    </citation>
    <scope>NUCLEOTIDE SEQUENCE [LARGE SCALE GENOMIC DNA]</scope>
    <source>
        <strain evidence="3 4">CGMCC 1.9109</strain>
    </source>
</reference>
<keyword evidence="1" id="KW-0472">Membrane</keyword>
<feature type="transmembrane region" description="Helical" evidence="1">
    <location>
        <begin position="92"/>
        <end position="111"/>
    </location>
</feature>
<dbReference type="InterPro" id="IPR007065">
    <property type="entry name" value="HPP"/>
</dbReference>
<evidence type="ECO:0000256" key="1">
    <source>
        <dbReference type="SAM" id="Phobius"/>
    </source>
</evidence>
<keyword evidence="1" id="KW-0812">Transmembrane</keyword>
<dbReference type="PANTHER" id="PTHR33741">
    <property type="entry name" value="TRANSMEMBRANE PROTEIN DDB_G0269096-RELATED"/>
    <property type="match status" value="1"/>
</dbReference>
<evidence type="ECO:0000313" key="4">
    <source>
        <dbReference type="Proteomes" id="UP000183685"/>
    </source>
</evidence>
<sequence>MKPVGLSKVPPRAPFRHILWSWCGGMLAIGLIALLAKASAFPLMMAPLGASAVLAFGVPDSPLAQPRNIVVGHAVSAFVGLVALSVFGDAWWVAGGAVATAIAAMQLTGTVHPPAGANPLLVIMTGAGWDFLFMPVIAGAALLALVAVGFNRFAARRAYPVYW</sequence>
<dbReference type="Proteomes" id="UP000183685">
    <property type="component" value="Unassembled WGS sequence"/>
</dbReference>
<evidence type="ECO:0000313" key="3">
    <source>
        <dbReference type="EMBL" id="SDE10202.1"/>
    </source>
</evidence>
<feature type="transmembrane region" description="Helical" evidence="1">
    <location>
        <begin position="70"/>
        <end position="87"/>
    </location>
</feature>
<dbReference type="InterPro" id="IPR058581">
    <property type="entry name" value="TM_HPP"/>
</dbReference>
<feature type="transmembrane region" description="Helical" evidence="1">
    <location>
        <begin position="18"/>
        <end position="36"/>
    </location>
</feature>